<sequence>MTSSISPEEARDATKPRGRASRIFIKPKTSIAGTVTMIQSLLFLRGDTDPLICITGIGKNISKCITIAEIVQRQATEPLGHISTLSKEKKFADRGTEVLDEETGELEWLEEPLELADTDRFMPRITIELWKISGGPRAQ</sequence>
<dbReference type="Pfam" id="PF01918">
    <property type="entry name" value="Alba"/>
    <property type="match status" value="1"/>
</dbReference>
<dbReference type="Proteomes" id="UP000193685">
    <property type="component" value="Unassembled WGS sequence"/>
</dbReference>
<proteinExistence type="predicted"/>
<feature type="domain" description="DNA/RNA-binding protein Alba-like" evidence="1">
    <location>
        <begin position="23"/>
        <end position="76"/>
    </location>
</feature>
<keyword evidence="3" id="KW-1185">Reference proteome</keyword>
<dbReference type="GO" id="GO:0003676">
    <property type="term" value="F:nucleic acid binding"/>
    <property type="evidence" value="ECO:0007669"/>
    <property type="project" value="InterPro"/>
</dbReference>
<dbReference type="EMBL" id="MCFI01000030">
    <property type="protein sequence ID" value="ORY74382.1"/>
    <property type="molecule type" value="Genomic_DNA"/>
</dbReference>
<gene>
    <name evidence="2" type="ORF">BCR37DRAFT_384516</name>
</gene>
<dbReference type="GeneID" id="63786850"/>
<accession>A0A1Y2ES68</accession>
<evidence type="ECO:0000313" key="2">
    <source>
        <dbReference type="EMBL" id="ORY74382.1"/>
    </source>
</evidence>
<dbReference type="InterPro" id="IPR002775">
    <property type="entry name" value="DNA/RNA-bd_Alba-like"/>
</dbReference>
<name>A0A1Y2ES68_PROLT</name>
<reference evidence="2 3" key="1">
    <citation type="submission" date="2016-07" db="EMBL/GenBank/DDBJ databases">
        <title>Pervasive Adenine N6-methylation of Active Genes in Fungi.</title>
        <authorList>
            <consortium name="DOE Joint Genome Institute"/>
            <person name="Mondo S.J."/>
            <person name="Dannebaum R.O."/>
            <person name="Kuo R.C."/>
            <person name="Labutti K."/>
            <person name="Haridas S."/>
            <person name="Kuo A."/>
            <person name="Salamov A."/>
            <person name="Ahrendt S.R."/>
            <person name="Lipzen A."/>
            <person name="Sullivan W."/>
            <person name="Andreopoulos W.B."/>
            <person name="Clum A."/>
            <person name="Lindquist E."/>
            <person name="Daum C."/>
            <person name="Ramamoorthy G.K."/>
            <person name="Gryganskyi A."/>
            <person name="Culley D."/>
            <person name="Magnuson J.K."/>
            <person name="James T.Y."/>
            <person name="O'Malley M.A."/>
            <person name="Stajich J.E."/>
            <person name="Spatafora J.W."/>
            <person name="Visel A."/>
            <person name="Grigoriev I.V."/>
        </authorList>
    </citation>
    <scope>NUCLEOTIDE SEQUENCE [LARGE SCALE GENOMIC DNA]</scope>
    <source>
        <strain evidence="2 3">12-1054</strain>
    </source>
</reference>
<dbReference type="SUPFAM" id="SSF82704">
    <property type="entry name" value="AlbA-like"/>
    <property type="match status" value="1"/>
</dbReference>
<protein>
    <recommendedName>
        <fullName evidence="1">DNA/RNA-binding protein Alba-like domain-containing protein</fullName>
    </recommendedName>
</protein>
<dbReference type="RefSeq" id="XP_040722031.1">
    <property type="nucleotide sequence ID" value="XM_040870251.1"/>
</dbReference>
<dbReference type="AlphaFoldDB" id="A0A1Y2ES68"/>
<evidence type="ECO:0000259" key="1">
    <source>
        <dbReference type="Pfam" id="PF01918"/>
    </source>
</evidence>
<dbReference type="InterPro" id="IPR036882">
    <property type="entry name" value="Alba-like_dom_sf"/>
</dbReference>
<evidence type="ECO:0000313" key="3">
    <source>
        <dbReference type="Proteomes" id="UP000193685"/>
    </source>
</evidence>
<organism evidence="2 3">
    <name type="scientific">Protomyces lactucae-debilis</name>
    <dbReference type="NCBI Taxonomy" id="2754530"/>
    <lineage>
        <taxon>Eukaryota</taxon>
        <taxon>Fungi</taxon>
        <taxon>Dikarya</taxon>
        <taxon>Ascomycota</taxon>
        <taxon>Taphrinomycotina</taxon>
        <taxon>Taphrinomycetes</taxon>
        <taxon>Taphrinales</taxon>
        <taxon>Protomycetaceae</taxon>
        <taxon>Protomyces</taxon>
    </lineage>
</organism>
<dbReference type="Gene3D" id="3.30.110.20">
    <property type="entry name" value="Alba-like domain"/>
    <property type="match status" value="1"/>
</dbReference>
<comment type="caution">
    <text evidence="2">The sequence shown here is derived from an EMBL/GenBank/DDBJ whole genome shotgun (WGS) entry which is preliminary data.</text>
</comment>